<evidence type="ECO:0000313" key="1">
    <source>
        <dbReference type="EMBL" id="KAI3690458.1"/>
    </source>
</evidence>
<reference evidence="2" key="1">
    <citation type="journal article" date="2022" name="Mol. Ecol. Resour.">
        <title>The genomes of chicory, endive, great burdock and yacon provide insights into Asteraceae palaeo-polyploidization history and plant inulin production.</title>
        <authorList>
            <person name="Fan W."/>
            <person name="Wang S."/>
            <person name="Wang H."/>
            <person name="Wang A."/>
            <person name="Jiang F."/>
            <person name="Liu H."/>
            <person name="Zhao H."/>
            <person name="Xu D."/>
            <person name="Zhang Y."/>
        </authorList>
    </citation>
    <scope>NUCLEOTIDE SEQUENCE [LARGE SCALE GENOMIC DNA]</scope>
    <source>
        <strain evidence="2">cv. Punajuju</strain>
    </source>
</reference>
<dbReference type="Proteomes" id="UP001055811">
    <property type="component" value="Linkage Group LG09"/>
</dbReference>
<evidence type="ECO:0000313" key="2">
    <source>
        <dbReference type="Proteomes" id="UP001055811"/>
    </source>
</evidence>
<keyword evidence="2" id="KW-1185">Reference proteome</keyword>
<accession>A0ACB8YYS1</accession>
<organism evidence="1 2">
    <name type="scientific">Cichorium intybus</name>
    <name type="common">Chicory</name>
    <dbReference type="NCBI Taxonomy" id="13427"/>
    <lineage>
        <taxon>Eukaryota</taxon>
        <taxon>Viridiplantae</taxon>
        <taxon>Streptophyta</taxon>
        <taxon>Embryophyta</taxon>
        <taxon>Tracheophyta</taxon>
        <taxon>Spermatophyta</taxon>
        <taxon>Magnoliopsida</taxon>
        <taxon>eudicotyledons</taxon>
        <taxon>Gunneridae</taxon>
        <taxon>Pentapetalae</taxon>
        <taxon>asterids</taxon>
        <taxon>campanulids</taxon>
        <taxon>Asterales</taxon>
        <taxon>Asteraceae</taxon>
        <taxon>Cichorioideae</taxon>
        <taxon>Cichorieae</taxon>
        <taxon>Cichoriinae</taxon>
        <taxon>Cichorium</taxon>
    </lineage>
</organism>
<sequence length="138" mass="15794">MLVSTSTFEKKSSNRMAKQPMIFKRFVVMNLVAKMAKGLYMKCDNKSHLVIVLLVRDEKKGELEGENQPSVNICTYVLGYNLHIIELCHRVQPAIHHEDPLAFDGCFSISILSTRWLFRRGVVIRQPVLVDFISATNK</sequence>
<reference evidence="1 2" key="2">
    <citation type="journal article" date="2022" name="Mol. Ecol. Resour.">
        <title>The genomes of chicory, endive, great burdock and yacon provide insights into Asteraceae paleo-polyploidization history and plant inulin production.</title>
        <authorList>
            <person name="Fan W."/>
            <person name="Wang S."/>
            <person name="Wang H."/>
            <person name="Wang A."/>
            <person name="Jiang F."/>
            <person name="Liu H."/>
            <person name="Zhao H."/>
            <person name="Xu D."/>
            <person name="Zhang Y."/>
        </authorList>
    </citation>
    <scope>NUCLEOTIDE SEQUENCE [LARGE SCALE GENOMIC DNA]</scope>
    <source>
        <strain evidence="2">cv. Punajuju</strain>
        <tissue evidence="1">Leaves</tissue>
    </source>
</reference>
<dbReference type="EMBL" id="CM042017">
    <property type="protein sequence ID" value="KAI3690458.1"/>
    <property type="molecule type" value="Genomic_DNA"/>
</dbReference>
<gene>
    <name evidence="1" type="ORF">L2E82_48484</name>
</gene>
<proteinExistence type="predicted"/>
<protein>
    <submittedName>
        <fullName evidence="1">Uncharacterized protein</fullName>
    </submittedName>
</protein>
<name>A0ACB8YYS1_CICIN</name>
<comment type="caution">
    <text evidence="1">The sequence shown here is derived from an EMBL/GenBank/DDBJ whole genome shotgun (WGS) entry which is preliminary data.</text>
</comment>